<protein>
    <submittedName>
        <fullName evidence="1">Uncharacterized protein</fullName>
    </submittedName>
</protein>
<reference evidence="1 2" key="1">
    <citation type="submission" date="2024-01" db="EMBL/GenBank/DDBJ databases">
        <title>The complete chloroplast genome sequence of Lithospermum erythrorhizon: insights into the phylogenetic relationship among Boraginaceae species and the maternal lineages of purple gromwells.</title>
        <authorList>
            <person name="Okada T."/>
            <person name="Watanabe K."/>
        </authorList>
    </citation>
    <scope>NUCLEOTIDE SEQUENCE [LARGE SCALE GENOMIC DNA]</scope>
</reference>
<proteinExistence type="predicted"/>
<organism evidence="1 2">
    <name type="scientific">Lithospermum erythrorhizon</name>
    <name type="common">Purple gromwell</name>
    <name type="synonym">Lithospermum officinale var. erythrorhizon</name>
    <dbReference type="NCBI Taxonomy" id="34254"/>
    <lineage>
        <taxon>Eukaryota</taxon>
        <taxon>Viridiplantae</taxon>
        <taxon>Streptophyta</taxon>
        <taxon>Embryophyta</taxon>
        <taxon>Tracheophyta</taxon>
        <taxon>Spermatophyta</taxon>
        <taxon>Magnoliopsida</taxon>
        <taxon>eudicotyledons</taxon>
        <taxon>Gunneridae</taxon>
        <taxon>Pentapetalae</taxon>
        <taxon>asterids</taxon>
        <taxon>lamiids</taxon>
        <taxon>Boraginales</taxon>
        <taxon>Boraginaceae</taxon>
        <taxon>Boraginoideae</taxon>
        <taxon>Lithospermeae</taxon>
        <taxon>Lithospermum</taxon>
    </lineage>
</organism>
<evidence type="ECO:0000313" key="1">
    <source>
        <dbReference type="EMBL" id="GAA0184878.1"/>
    </source>
</evidence>
<accession>A0AAV3RT48</accession>
<comment type="caution">
    <text evidence="1">The sequence shown here is derived from an EMBL/GenBank/DDBJ whole genome shotgun (WGS) entry which is preliminary data.</text>
</comment>
<gene>
    <name evidence="1" type="ORF">LIER_32166</name>
</gene>
<evidence type="ECO:0000313" key="2">
    <source>
        <dbReference type="Proteomes" id="UP001454036"/>
    </source>
</evidence>
<name>A0AAV3RT48_LITER</name>
<dbReference type="Proteomes" id="UP001454036">
    <property type="component" value="Unassembled WGS sequence"/>
</dbReference>
<dbReference type="EMBL" id="BAABME010012234">
    <property type="protein sequence ID" value="GAA0184878.1"/>
    <property type="molecule type" value="Genomic_DNA"/>
</dbReference>
<dbReference type="AlphaFoldDB" id="A0AAV3RT48"/>
<keyword evidence="2" id="KW-1185">Reference proteome</keyword>
<sequence length="205" mass="22745">MLAPQQAEVSPTLKRLSSALVPRPPLDAYQHSGLGAIQSSWPSFIEFLPIGSVGGYKSDHPYFMNTPYVLPSGTRVTDDYVSRPTHSLVAGLFKNSILRPKVLGALKKSSFGQSLRLIREEWDSAILRRTKRSRSITISFAREKSFSSHAASEGKLNSELEDFLSNLQGLSSKLEMDKADLATHVLLEERTTERDNLSSHITEAE</sequence>